<gene>
    <name evidence="2" type="ORF">K460DRAFT_54640</name>
</gene>
<dbReference type="Proteomes" id="UP000800039">
    <property type="component" value="Unassembled WGS sequence"/>
</dbReference>
<feature type="compositionally biased region" description="Pro residues" evidence="1">
    <location>
        <begin position="81"/>
        <end position="96"/>
    </location>
</feature>
<evidence type="ECO:0000256" key="1">
    <source>
        <dbReference type="SAM" id="MobiDB-lite"/>
    </source>
</evidence>
<accession>A0A9P4LAB1</accession>
<evidence type="ECO:0000313" key="2">
    <source>
        <dbReference type="EMBL" id="KAF1847177.1"/>
    </source>
</evidence>
<evidence type="ECO:0000313" key="3">
    <source>
        <dbReference type="Proteomes" id="UP000800039"/>
    </source>
</evidence>
<protein>
    <submittedName>
        <fullName evidence="2">Uncharacterized protein</fullName>
    </submittedName>
</protein>
<keyword evidence="3" id="KW-1185">Reference proteome</keyword>
<proteinExistence type="predicted"/>
<dbReference type="EMBL" id="ML976615">
    <property type="protein sequence ID" value="KAF1847177.1"/>
    <property type="molecule type" value="Genomic_DNA"/>
</dbReference>
<dbReference type="RefSeq" id="XP_040789740.1">
    <property type="nucleotide sequence ID" value="XM_040938504.1"/>
</dbReference>
<reference evidence="2" key="1">
    <citation type="submission" date="2020-01" db="EMBL/GenBank/DDBJ databases">
        <authorList>
            <consortium name="DOE Joint Genome Institute"/>
            <person name="Haridas S."/>
            <person name="Albert R."/>
            <person name="Binder M."/>
            <person name="Bloem J."/>
            <person name="Labutti K."/>
            <person name="Salamov A."/>
            <person name="Andreopoulos B."/>
            <person name="Baker S.E."/>
            <person name="Barry K."/>
            <person name="Bills G."/>
            <person name="Bluhm B.H."/>
            <person name="Cannon C."/>
            <person name="Castanera R."/>
            <person name="Culley D.E."/>
            <person name="Daum C."/>
            <person name="Ezra D."/>
            <person name="Gonzalez J.B."/>
            <person name="Henrissat B."/>
            <person name="Kuo A."/>
            <person name="Liang C."/>
            <person name="Lipzen A."/>
            <person name="Lutzoni F."/>
            <person name="Magnuson J."/>
            <person name="Mondo S."/>
            <person name="Nolan M."/>
            <person name="Ohm R."/>
            <person name="Pangilinan J."/>
            <person name="Park H.-J."/>
            <person name="Ramirez L."/>
            <person name="Alfaro M."/>
            <person name="Sun H."/>
            <person name="Tritt A."/>
            <person name="Yoshinaga Y."/>
            <person name="Zwiers L.-H."/>
            <person name="Turgeon B.G."/>
            <person name="Goodwin S.B."/>
            <person name="Spatafora J.W."/>
            <person name="Crous P.W."/>
            <person name="Grigoriev I.V."/>
        </authorList>
    </citation>
    <scope>NUCLEOTIDE SEQUENCE</scope>
    <source>
        <strain evidence="2">CBS 394.84</strain>
    </source>
</reference>
<name>A0A9P4LAB1_9PLEO</name>
<dbReference type="AlphaFoldDB" id="A0A9P4LAB1"/>
<comment type="caution">
    <text evidence="2">The sequence shown here is derived from an EMBL/GenBank/DDBJ whole genome shotgun (WGS) entry which is preliminary data.</text>
</comment>
<feature type="region of interest" description="Disordered" evidence="1">
    <location>
        <begin position="73"/>
        <end position="96"/>
    </location>
</feature>
<feature type="compositionally biased region" description="Polar residues" evidence="1">
    <location>
        <begin position="9"/>
        <end position="23"/>
    </location>
</feature>
<sequence length="223" mass="24940">MKPQEDELTTFSGFGSWMSTFTPQPAPGYDGYDQRNNHQQHNIHELDNHYHDYHELDAGSATNAQRKHHLSELPDHHRVPPRYPPQPVPAPTPPPAPLPYPIYNPTPAPAPLPYPIYNPEPSPAPLPYPIYNPSPEPRPLPVVNKRKDLEAKKIVIVDVPDPLSRVEVRGLQKAGQKGTFTEVVSLSSFGFLGDIAEKLRACGKSCKLISKCLPYLADRLNRV</sequence>
<dbReference type="OrthoDB" id="10660715at2759"/>
<dbReference type="GeneID" id="63855760"/>
<feature type="region of interest" description="Disordered" evidence="1">
    <location>
        <begin position="1"/>
        <end position="36"/>
    </location>
</feature>
<organism evidence="2 3">
    <name type="scientific">Cucurbitaria berberidis CBS 394.84</name>
    <dbReference type="NCBI Taxonomy" id="1168544"/>
    <lineage>
        <taxon>Eukaryota</taxon>
        <taxon>Fungi</taxon>
        <taxon>Dikarya</taxon>
        <taxon>Ascomycota</taxon>
        <taxon>Pezizomycotina</taxon>
        <taxon>Dothideomycetes</taxon>
        <taxon>Pleosporomycetidae</taxon>
        <taxon>Pleosporales</taxon>
        <taxon>Pleosporineae</taxon>
        <taxon>Cucurbitariaceae</taxon>
        <taxon>Cucurbitaria</taxon>
    </lineage>
</organism>